<keyword evidence="1" id="KW-0472">Membrane</keyword>
<sequence>MLLPSNLSIIKIINSNVVVIIIVLAWFVSTCKLCSDLRDQAETSTFNTIISNFQVFLPYLNYIKGE</sequence>
<protein>
    <submittedName>
        <fullName evidence="2">Uncharacterized protein</fullName>
    </submittedName>
</protein>
<accession>A0A8S5TAG9</accession>
<evidence type="ECO:0000256" key="1">
    <source>
        <dbReference type="SAM" id="Phobius"/>
    </source>
</evidence>
<keyword evidence="1" id="KW-0812">Transmembrane</keyword>
<reference evidence="2" key="1">
    <citation type="journal article" date="2021" name="Proc. Natl. Acad. Sci. U.S.A.">
        <title>A Catalog of Tens of Thousands of Viruses from Human Metagenomes Reveals Hidden Associations with Chronic Diseases.</title>
        <authorList>
            <person name="Tisza M.J."/>
            <person name="Buck C.B."/>
        </authorList>
    </citation>
    <scope>NUCLEOTIDE SEQUENCE</scope>
    <source>
        <strain evidence="2">CtllZ17</strain>
    </source>
</reference>
<organism evidence="2">
    <name type="scientific">virus sp. ctllZ17</name>
    <dbReference type="NCBI Taxonomy" id="2827996"/>
    <lineage>
        <taxon>Viruses</taxon>
    </lineage>
</organism>
<feature type="transmembrane region" description="Helical" evidence="1">
    <location>
        <begin position="12"/>
        <end position="29"/>
    </location>
</feature>
<dbReference type="EMBL" id="BK032776">
    <property type="protein sequence ID" value="DAF59746.1"/>
    <property type="molecule type" value="Genomic_DNA"/>
</dbReference>
<keyword evidence="1" id="KW-1133">Transmembrane helix</keyword>
<evidence type="ECO:0000313" key="2">
    <source>
        <dbReference type="EMBL" id="DAF59746.1"/>
    </source>
</evidence>
<proteinExistence type="predicted"/>
<name>A0A8S5TAG9_9VIRU</name>